<evidence type="ECO:0000313" key="3">
    <source>
        <dbReference type="Proteomes" id="UP000541558"/>
    </source>
</evidence>
<comment type="caution">
    <text evidence="2">The sequence shown here is derived from an EMBL/GenBank/DDBJ whole genome shotgun (WGS) entry which is preliminary data.</text>
</comment>
<feature type="compositionally biased region" description="Low complexity" evidence="1">
    <location>
        <begin position="140"/>
        <end position="156"/>
    </location>
</feature>
<keyword evidence="3" id="KW-1185">Reference proteome</keyword>
<feature type="region of interest" description="Disordered" evidence="1">
    <location>
        <begin position="66"/>
        <end position="105"/>
    </location>
</feature>
<gene>
    <name evidence="2" type="ORF">D9611_012351</name>
</gene>
<proteinExistence type="predicted"/>
<evidence type="ECO:0000313" key="2">
    <source>
        <dbReference type="EMBL" id="KAF5340004.1"/>
    </source>
</evidence>
<feature type="region of interest" description="Disordered" evidence="1">
    <location>
        <begin position="140"/>
        <end position="173"/>
    </location>
</feature>
<dbReference type="EMBL" id="JAACJK010000005">
    <property type="protein sequence ID" value="KAF5340004.1"/>
    <property type="molecule type" value="Genomic_DNA"/>
</dbReference>
<accession>A0A8H5FKC9</accession>
<evidence type="ECO:0000256" key="1">
    <source>
        <dbReference type="SAM" id="MobiDB-lite"/>
    </source>
</evidence>
<feature type="compositionally biased region" description="Polar residues" evidence="1">
    <location>
        <begin position="66"/>
        <end position="83"/>
    </location>
</feature>
<dbReference type="Proteomes" id="UP000541558">
    <property type="component" value="Unassembled WGS sequence"/>
</dbReference>
<dbReference type="AlphaFoldDB" id="A0A8H5FKC9"/>
<protein>
    <submittedName>
        <fullName evidence="2">Uncharacterized protein</fullName>
    </submittedName>
</protein>
<name>A0A8H5FKC9_9AGAR</name>
<reference evidence="2 3" key="1">
    <citation type="journal article" date="2020" name="ISME J.">
        <title>Uncovering the hidden diversity of litter-decomposition mechanisms in mushroom-forming fungi.</title>
        <authorList>
            <person name="Floudas D."/>
            <person name="Bentzer J."/>
            <person name="Ahren D."/>
            <person name="Johansson T."/>
            <person name="Persson P."/>
            <person name="Tunlid A."/>
        </authorList>
    </citation>
    <scope>NUCLEOTIDE SEQUENCE [LARGE SCALE GENOMIC DNA]</scope>
    <source>
        <strain evidence="2 3">CBS 175.51</strain>
    </source>
</reference>
<sequence length="381" mass="39638">MVVVLSRGTGAPLGLGEEDFVTSVSLIVPFYGPTTTNAIGIIIRPIRSKRPSSVLLSTSLPRSILGSSKVHSTSSASNTQPGISQRALEKPNNGGTGGGGRDGSVAANGENRGCLSWGGRGWGAYLGLAYGAGANETSTTAVTNTNTNTNPNTSTPPGQLQDQDDDANSAIGLSLSSTSLGSEDAIHPEPALPIALPMEVTPPALLEPEIALYPLPLPSPPALPAAFTSMTPGSTVGVALHFSFAFAFELSSTPTPLRKRVSIAWEKGYNGGERPGVGWGGGKGWERAGVGGIWGCRVGEGYWKIGGQDDLGREASREDVIHGGEVREERRNGETGVAEPAMRALLGLWCIGALVLAKYPTEHRDIAGPFSREARLLFCVL</sequence>
<organism evidence="2 3">
    <name type="scientific">Ephemerocybe angulata</name>
    <dbReference type="NCBI Taxonomy" id="980116"/>
    <lineage>
        <taxon>Eukaryota</taxon>
        <taxon>Fungi</taxon>
        <taxon>Dikarya</taxon>
        <taxon>Basidiomycota</taxon>
        <taxon>Agaricomycotina</taxon>
        <taxon>Agaricomycetes</taxon>
        <taxon>Agaricomycetidae</taxon>
        <taxon>Agaricales</taxon>
        <taxon>Agaricineae</taxon>
        <taxon>Psathyrellaceae</taxon>
        <taxon>Ephemerocybe</taxon>
    </lineage>
</organism>